<accession>A0AA41WYG7</accession>
<evidence type="ECO:0000256" key="1">
    <source>
        <dbReference type="SAM" id="MobiDB-lite"/>
    </source>
</evidence>
<keyword evidence="4" id="KW-1185">Reference proteome</keyword>
<dbReference type="AlphaFoldDB" id="A0AA41WYG7"/>
<gene>
    <name evidence="3" type="ORF">NKG59_15950</name>
</gene>
<feature type="transmembrane region" description="Helical" evidence="2">
    <location>
        <begin position="30"/>
        <end position="52"/>
    </location>
</feature>
<keyword evidence="2" id="KW-1133">Transmembrane helix</keyword>
<organism evidence="3 4">
    <name type="scientific">Ralstonia chuxiongensis</name>
    <dbReference type="NCBI Taxonomy" id="2957504"/>
    <lineage>
        <taxon>Bacteria</taxon>
        <taxon>Pseudomonadati</taxon>
        <taxon>Pseudomonadota</taxon>
        <taxon>Betaproteobacteria</taxon>
        <taxon>Burkholderiales</taxon>
        <taxon>Burkholderiaceae</taxon>
        <taxon>Ralstonia</taxon>
    </lineage>
</organism>
<evidence type="ECO:0000313" key="4">
    <source>
        <dbReference type="Proteomes" id="UP001162793"/>
    </source>
</evidence>
<evidence type="ECO:0000256" key="2">
    <source>
        <dbReference type="SAM" id="Phobius"/>
    </source>
</evidence>
<dbReference type="InterPro" id="IPR054636">
    <property type="entry name" value="CydP"/>
</dbReference>
<evidence type="ECO:0008006" key="5">
    <source>
        <dbReference type="Google" id="ProtNLM"/>
    </source>
</evidence>
<feature type="region of interest" description="Disordered" evidence="1">
    <location>
        <begin position="1"/>
        <end position="24"/>
    </location>
</feature>
<dbReference type="EMBL" id="JAMYWC010000004">
    <property type="protein sequence ID" value="MCP1173855.1"/>
    <property type="molecule type" value="Genomic_DNA"/>
</dbReference>
<dbReference type="NCBIfam" id="NF045611">
    <property type="entry name" value="small_CydP"/>
    <property type="match status" value="1"/>
</dbReference>
<name>A0AA41WYG7_9RALS</name>
<proteinExistence type="predicted"/>
<reference evidence="4" key="1">
    <citation type="journal article" date="2023" name="Front. Microbiol.">
        <title>Ralstonia chuxiongensis sp. nov., Ralstonia mojiangensis sp. nov., and Ralstonia soli sp. nov., isolated from tobacco fields, are three novel species in the family Burkholderiaceae.</title>
        <authorList>
            <person name="Lu C.H."/>
            <person name="Zhang Y.Y."/>
            <person name="Jiang N."/>
            <person name="Chen W."/>
            <person name="Shao X."/>
            <person name="Zhao Z.M."/>
            <person name="Lu W.L."/>
            <person name="Hu X."/>
            <person name="Xi Y.X."/>
            <person name="Zou S.Y."/>
            <person name="Wei Q.J."/>
            <person name="Lin Z.L."/>
            <person name="Gong L."/>
            <person name="Gai X.T."/>
            <person name="Zhang L.Q."/>
            <person name="Li J.Y."/>
            <person name="Jin Y."/>
            <person name="Xia Z.Y."/>
        </authorList>
    </citation>
    <scope>NUCLEOTIDE SEQUENCE [LARGE SCALE GENOMIC DNA]</scope>
    <source>
        <strain evidence="4">21YRMH01-3</strain>
    </source>
</reference>
<comment type="caution">
    <text evidence="3">The sequence shown here is derived from an EMBL/GenBank/DDBJ whole genome shotgun (WGS) entry which is preliminary data.</text>
</comment>
<protein>
    <recommendedName>
        <fullName evidence="5">Transmembrane protein</fullName>
    </recommendedName>
</protein>
<evidence type="ECO:0000313" key="3">
    <source>
        <dbReference type="EMBL" id="MCP1173855.1"/>
    </source>
</evidence>
<dbReference type="Proteomes" id="UP001162793">
    <property type="component" value="Unassembled WGS sequence"/>
</dbReference>
<keyword evidence="2" id="KW-0812">Transmembrane</keyword>
<dbReference type="RefSeq" id="WP_253538640.1">
    <property type="nucleotide sequence ID" value="NZ_JAMYWC010000004.1"/>
</dbReference>
<sequence length="81" mass="8910">MTFFATGGTPPMASTRAKSRPPVNPNDRRLLRHLLIVVAIKLVALSALWWVFVRDHRVPVDAERAADRLIVTPSAVQGGQP</sequence>
<keyword evidence="2" id="KW-0472">Membrane</keyword>